<dbReference type="InterPro" id="IPR049941">
    <property type="entry name" value="LPLAT_7/PORCN-like"/>
</dbReference>
<accession>A0A177B311</accession>
<dbReference type="AlphaFoldDB" id="A0A177B311"/>
<dbReference type="GO" id="GO:0016020">
    <property type="term" value="C:membrane"/>
    <property type="evidence" value="ECO:0007669"/>
    <property type="project" value="TreeGrafter"/>
</dbReference>
<dbReference type="GO" id="GO:0030258">
    <property type="term" value="P:lipid modification"/>
    <property type="evidence" value="ECO:0007669"/>
    <property type="project" value="TreeGrafter"/>
</dbReference>
<feature type="transmembrane region" description="Helical" evidence="1">
    <location>
        <begin position="75"/>
        <end position="95"/>
    </location>
</feature>
<dbReference type="EMBL" id="LWCA01000534">
    <property type="protein sequence ID" value="OAF67991.1"/>
    <property type="molecule type" value="Genomic_DNA"/>
</dbReference>
<evidence type="ECO:0000313" key="2">
    <source>
        <dbReference type="EMBL" id="OAF67991.1"/>
    </source>
</evidence>
<keyword evidence="1" id="KW-1133">Transmembrane helix</keyword>
<dbReference type="PANTHER" id="PTHR13906:SF4">
    <property type="entry name" value="LYSOPHOSPHOLIPID ACYLTRANSFERASE 6"/>
    <property type="match status" value="1"/>
</dbReference>
<dbReference type="GO" id="GO:0016746">
    <property type="term" value="F:acyltransferase activity"/>
    <property type="evidence" value="ECO:0007669"/>
    <property type="project" value="TreeGrafter"/>
</dbReference>
<gene>
    <name evidence="2" type="ORF">A3Q56_04270</name>
</gene>
<feature type="transmembrane region" description="Helical" evidence="1">
    <location>
        <begin position="46"/>
        <end position="63"/>
    </location>
</feature>
<organism evidence="2 3">
    <name type="scientific">Intoshia linei</name>
    <dbReference type="NCBI Taxonomy" id="1819745"/>
    <lineage>
        <taxon>Eukaryota</taxon>
        <taxon>Metazoa</taxon>
        <taxon>Spiralia</taxon>
        <taxon>Lophotrochozoa</taxon>
        <taxon>Mesozoa</taxon>
        <taxon>Orthonectida</taxon>
        <taxon>Rhopaluridae</taxon>
        <taxon>Intoshia</taxon>
    </lineage>
</organism>
<feature type="transmembrane region" description="Helical" evidence="1">
    <location>
        <begin position="399"/>
        <end position="421"/>
    </location>
</feature>
<protein>
    <submittedName>
        <fullName evidence="2">Uncharacterized protein</fullName>
    </submittedName>
</protein>
<keyword evidence="1" id="KW-0472">Membrane</keyword>
<evidence type="ECO:0000313" key="3">
    <source>
        <dbReference type="Proteomes" id="UP000078046"/>
    </source>
</evidence>
<proteinExistence type="predicted"/>
<sequence>MEDHRLKVTLILTLILYFLTHSSKKKREIYSLFYFILYSCIFYENLAKYFIGPFFSYILIYIICKYKKKKLKNNLYYLILTWSFLWSIMMHYTMTIVICDISFLTILATCSRMISTVSYISPKLETFKSKSNQPSKPDQLTKNSEMISKEPQLISNFTELFFYQTSSLGFPLGPLYNYEEFLQINKPSRVYFTWSKFIQIILYAIVMNCITEYIGKIDDTLQTSFYDKSSYLQAIIYITLLAATFRLKITVDCMFVEMLMNVSGVPVYNKNNKTKRWLRGMDFFEFESKNSIRTVMMAYNKSTQLWIYRCFYKINNLKRFNKPTSLSIVIAFNVLWHGPYLMYGIAGILFTFVTIMQDRVIQTFTIYENKINKTNGMTSLKDLNECYQYMKTGKLNVNIFFNLTMWIFTHLTIDFLIMIIFTSQFIVIWNLWTFLFFYPIINSNYYNTMCNGIIIKLLSRHFFTLETKVRTTMTIFSTFF</sequence>
<feature type="transmembrane region" description="Helical" evidence="1">
    <location>
        <begin position="427"/>
        <end position="446"/>
    </location>
</feature>
<dbReference type="PANTHER" id="PTHR13906">
    <property type="entry name" value="PORCUPINE"/>
    <property type="match status" value="1"/>
</dbReference>
<comment type="caution">
    <text evidence="2">The sequence shown here is derived from an EMBL/GenBank/DDBJ whole genome shotgun (WGS) entry which is preliminary data.</text>
</comment>
<keyword evidence="1" id="KW-0812">Transmembrane</keyword>
<name>A0A177B311_9BILA</name>
<feature type="transmembrane region" description="Helical" evidence="1">
    <location>
        <begin position="342"/>
        <end position="361"/>
    </location>
</feature>
<dbReference type="OrthoDB" id="7663182at2759"/>
<keyword evidence="3" id="KW-1185">Reference proteome</keyword>
<evidence type="ECO:0000256" key="1">
    <source>
        <dbReference type="SAM" id="Phobius"/>
    </source>
</evidence>
<dbReference type="Proteomes" id="UP000078046">
    <property type="component" value="Unassembled WGS sequence"/>
</dbReference>
<reference evidence="2 3" key="1">
    <citation type="submission" date="2016-04" db="EMBL/GenBank/DDBJ databases">
        <title>The genome of Intoshia linei affirms orthonectids as highly simplified spiralians.</title>
        <authorList>
            <person name="Mikhailov K.V."/>
            <person name="Slusarev G.S."/>
            <person name="Nikitin M.A."/>
            <person name="Logacheva M.D."/>
            <person name="Penin A."/>
            <person name="Aleoshin V."/>
            <person name="Panchin Y.V."/>
        </authorList>
    </citation>
    <scope>NUCLEOTIDE SEQUENCE [LARGE SCALE GENOMIC DNA]</scope>
    <source>
        <strain evidence="2">Intl2013</strain>
        <tissue evidence="2">Whole animal</tissue>
    </source>
</reference>